<comment type="caution">
    <text evidence="12">The sequence shown here is derived from an EMBL/GenBank/DDBJ whole genome shotgun (WGS) entry which is preliminary data.</text>
</comment>
<dbReference type="Gene3D" id="1.10.565.10">
    <property type="entry name" value="Retinoid X Receptor"/>
    <property type="match status" value="1"/>
</dbReference>
<keyword evidence="8" id="KW-0675">Receptor</keyword>
<dbReference type="GO" id="GO:0005634">
    <property type="term" value="C:nucleus"/>
    <property type="evidence" value="ECO:0007669"/>
    <property type="project" value="UniProtKB-SubCell"/>
</dbReference>
<dbReference type="SMART" id="SM00399">
    <property type="entry name" value="ZnF_C4"/>
    <property type="match status" value="1"/>
</dbReference>
<dbReference type="Proteomes" id="UP001626550">
    <property type="component" value="Unassembled WGS sequence"/>
</dbReference>
<feature type="compositionally biased region" description="Polar residues" evidence="10">
    <location>
        <begin position="180"/>
        <end position="197"/>
    </location>
</feature>
<dbReference type="GO" id="GO:0003677">
    <property type="term" value="F:DNA binding"/>
    <property type="evidence" value="ECO:0007669"/>
    <property type="project" value="UniProtKB-KW"/>
</dbReference>
<dbReference type="InterPro" id="IPR049636">
    <property type="entry name" value="HNF4-like_DBD"/>
</dbReference>
<dbReference type="PRINTS" id="PR00047">
    <property type="entry name" value="STROIDFINGER"/>
</dbReference>
<dbReference type="InterPro" id="IPR013088">
    <property type="entry name" value="Znf_NHR/GATA"/>
</dbReference>
<evidence type="ECO:0000313" key="12">
    <source>
        <dbReference type="EMBL" id="KAL3318273.1"/>
    </source>
</evidence>
<reference evidence="12 13" key="1">
    <citation type="submission" date="2024-11" db="EMBL/GenBank/DDBJ databases">
        <title>Adaptive evolution of stress response genes in parasites aligns with host niche diversity.</title>
        <authorList>
            <person name="Hahn C."/>
            <person name="Resl P."/>
        </authorList>
    </citation>
    <scope>NUCLEOTIDE SEQUENCE [LARGE SCALE GENOMIC DNA]</scope>
    <source>
        <strain evidence="12">EGGRZ-B1_66</strain>
        <tissue evidence="12">Body</tissue>
    </source>
</reference>
<dbReference type="InterPro" id="IPR035500">
    <property type="entry name" value="NHR-like_dom_sf"/>
</dbReference>
<evidence type="ECO:0000256" key="5">
    <source>
        <dbReference type="ARBA" id="ARBA00023015"/>
    </source>
</evidence>
<dbReference type="SUPFAM" id="SSF48508">
    <property type="entry name" value="Nuclear receptor ligand-binding domain"/>
    <property type="match status" value="1"/>
</dbReference>
<proteinExistence type="predicted"/>
<keyword evidence="4" id="KW-0862">Zinc</keyword>
<evidence type="ECO:0000259" key="11">
    <source>
        <dbReference type="PROSITE" id="PS51030"/>
    </source>
</evidence>
<gene>
    <name evidence="12" type="ORF">Ciccas_003069</name>
</gene>
<dbReference type="PROSITE" id="PS00031">
    <property type="entry name" value="NUCLEAR_REC_DBD_1"/>
    <property type="match status" value="1"/>
</dbReference>
<accession>A0ABD2QFF3</accession>
<dbReference type="AlphaFoldDB" id="A0ABD2QFF3"/>
<evidence type="ECO:0000256" key="4">
    <source>
        <dbReference type="ARBA" id="ARBA00022833"/>
    </source>
</evidence>
<dbReference type="InterPro" id="IPR001628">
    <property type="entry name" value="Znf_hrmn_rcpt"/>
</dbReference>
<organism evidence="12 13">
    <name type="scientific">Cichlidogyrus casuarinus</name>
    <dbReference type="NCBI Taxonomy" id="1844966"/>
    <lineage>
        <taxon>Eukaryota</taxon>
        <taxon>Metazoa</taxon>
        <taxon>Spiralia</taxon>
        <taxon>Lophotrochozoa</taxon>
        <taxon>Platyhelminthes</taxon>
        <taxon>Monogenea</taxon>
        <taxon>Monopisthocotylea</taxon>
        <taxon>Dactylogyridea</taxon>
        <taxon>Ancyrocephalidae</taxon>
        <taxon>Cichlidogyrus</taxon>
    </lineage>
</organism>
<keyword evidence="2" id="KW-0479">Metal-binding</keyword>
<keyword evidence="6" id="KW-0238">DNA-binding</keyword>
<sequence length="625" mass="72051">MDRNTDSPVIDVGTNSPLSEALPSVDQIREKSHFHNNDQRQILEMTAVQLPQQYTFAVNTNDVNLYQQQEAADLAAYQSSQQHQVVEQEKYEAHYINFDSSNANFETQHQYMPYSESQFYPIHSEENLATVFQPQVTDPSPDSNRQFLVYVGIRDDVNTSLDQDYAYSDYIPERAHQESFPLQTNENEASTSNISNLPNREFASHSLSTNRIVAQSELDETCKICGDKSTGKHYGAISCDGCKGFFRRSVRRSHEYQCRQKKDCPVDKAQRNQCRYCRLKKCFQVGMLRASVQNERDKISNRRSNTHYYTRNCSMANVGETVLDMETFNGAESIYAQFGSVRSLIDLLGNENSLKTNWTPNEYSLIGLLEFELTLFNHWQSKVFNSTTYRNIDEKERKLLVREKFAQMLILSLMSRTMFKDEYLLEIENSDQMSKSVEIESIRKMEALCVRNSMGFLSNARVSVTLGQVMTQIKENVMPVISQYRINREQMTCIKAINFFEPNLTNLSKRSEFLIHKWRSHLVQELAYSLKMDTHINRGPKCSDGEDETKVVIDRLSGLLLLLPTIQKLASNLVSHSPLLSHFLFQVCALRTLLENESFSELYGDYQENGANTLIFSFLKGGRRR</sequence>
<evidence type="ECO:0000256" key="8">
    <source>
        <dbReference type="ARBA" id="ARBA00023170"/>
    </source>
</evidence>
<feature type="domain" description="Nuclear receptor" evidence="11">
    <location>
        <begin position="219"/>
        <end position="294"/>
    </location>
</feature>
<keyword evidence="9" id="KW-0539">Nucleus</keyword>
<evidence type="ECO:0000256" key="9">
    <source>
        <dbReference type="ARBA" id="ARBA00023242"/>
    </source>
</evidence>
<evidence type="ECO:0000256" key="6">
    <source>
        <dbReference type="ARBA" id="ARBA00023125"/>
    </source>
</evidence>
<dbReference type="FunFam" id="3.30.50.10:FF:000006">
    <property type="entry name" value="Nuclear receptor subfamily 5 group A member"/>
    <property type="match status" value="1"/>
</dbReference>
<keyword evidence="5" id="KW-0805">Transcription regulation</keyword>
<dbReference type="CDD" id="cd06960">
    <property type="entry name" value="NR_DBD_HNF4A"/>
    <property type="match status" value="1"/>
</dbReference>
<feature type="region of interest" description="Disordered" evidence="10">
    <location>
        <begin position="178"/>
        <end position="197"/>
    </location>
</feature>
<keyword evidence="3" id="KW-0863">Zinc-finger</keyword>
<dbReference type="SUPFAM" id="SSF57716">
    <property type="entry name" value="Glucocorticoid receptor-like (DNA-binding domain)"/>
    <property type="match status" value="1"/>
</dbReference>
<dbReference type="Gene3D" id="3.30.50.10">
    <property type="entry name" value="Erythroid Transcription Factor GATA-1, subunit A"/>
    <property type="match status" value="1"/>
</dbReference>
<dbReference type="PROSITE" id="PS51030">
    <property type="entry name" value="NUCLEAR_REC_DBD_2"/>
    <property type="match status" value="1"/>
</dbReference>
<dbReference type="PANTHER" id="PTHR24083">
    <property type="entry name" value="NUCLEAR HORMONE RECEPTOR"/>
    <property type="match status" value="1"/>
</dbReference>
<protein>
    <recommendedName>
        <fullName evidence="11">Nuclear receptor domain-containing protein</fullName>
    </recommendedName>
</protein>
<keyword evidence="13" id="KW-1185">Reference proteome</keyword>
<dbReference type="InterPro" id="IPR050274">
    <property type="entry name" value="Nuclear_hormone_rcpt_NR2"/>
</dbReference>
<dbReference type="Pfam" id="PF00105">
    <property type="entry name" value="zf-C4"/>
    <property type="match status" value="1"/>
</dbReference>
<evidence type="ECO:0000256" key="10">
    <source>
        <dbReference type="SAM" id="MobiDB-lite"/>
    </source>
</evidence>
<evidence type="ECO:0000256" key="2">
    <source>
        <dbReference type="ARBA" id="ARBA00022723"/>
    </source>
</evidence>
<dbReference type="EMBL" id="JBJKFK010000264">
    <property type="protein sequence ID" value="KAL3318273.1"/>
    <property type="molecule type" value="Genomic_DNA"/>
</dbReference>
<evidence type="ECO:0000256" key="7">
    <source>
        <dbReference type="ARBA" id="ARBA00023163"/>
    </source>
</evidence>
<evidence type="ECO:0000256" key="3">
    <source>
        <dbReference type="ARBA" id="ARBA00022771"/>
    </source>
</evidence>
<comment type="subcellular location">
    <subcellularLocation>
        <location evidence="1">Nucleus</location>
    </subcellularLocation>
</comment>
<evidence type="ECO:0000313" key="13">
    <source>
        <dbReference type="Proteomes" id="UP001626550"/>
    </source>
</evidence>
<name>A0ABD2QFF3_9PLAT</name>
<evidence type="ECO:0000256" key="1">
    <source>
        <dbReference type="ARBA" id="ARBA00004123"/>
    </source>
</evidence>
<dbReference type="GO" id="GO:0008270">
    <property type="term" value="F:zinc ion binding"/>
    <property type="evidence" value="ECO:0007669"/>
    <property type="project" value="UniProtKB-KW"/>
</dbReference>
<keyword evidence="7" id="KW-0804">Transcription</keyword>